<evidence type="ECO:0000313" key="3">
    <source>
        <dbReference type="Proteomes" id="UP000027195"/>
    </source>
</evidence>
<sequence length="171" mass="19021">MCSQTMRTGKCSRPAIVIGNYPGSRMLNVLFHTKPHPKKIDLQRSAHPHLRSFTYVPPAVISGGVNQKKQDQQLTPESRSSPNLETDLEWGPRRAPTRVLMVASPKLTTMHRHRTARGMGVHVREGRRAQGRLSLSPCSGRRRTMMIIGDVAHGPLGGFCTILARSRARGR</sequence>
<dbReference type="AlphaFoldDB" id="A0A067M2E4"/>
<accession>A0A067M2E4</accession>
<gene>
    <name evidence="2" type="ORF">BOTBODRAFT_521068</name>
</gene>
<name>A0A067M2E4_BOTB1</name>
<dbReference type="HOGENOM" id="CLU_1562642_0_0_1"/>
<feature type="region of interest" description="Disordered" evidence="1">
    <location>
        <begin position="61"/>
        <end position="89"/>
    </location>
</feature>
<dbReference type="InParanoid" id="A0A067M2E4"/>
<evidence type="ECO:0000313" key="2">
    <source>
        <dbReference type="EMBL" id="KDQ09739.1"/>
    </source>
</evidence>
<evidence type="ECO:0000256" key="1">
    <source>
        <dbReference type="SAM" id="MobiDB-lite"/>
    </source>
</evidence>
<organism evidence="2 3">
    <name type="scientific">Botryobasidium botryosum (strain FD-172 SS1)</name>
    <dbReference type="NCBI Taxonomy" id="930990"/>
    <lineage>
        <taxon>Eukaryota</taxon>
        <taxon>Fungi</taxon>
        <taxon>Dikarya</taxon>
        <taxon>Basidiomycota</taxon>
        <taxon>Agaricomycotina</taxon>
        <taxon>Agaricomycetes</taxon>
        <taxon>Cantharellales</taxon>
        <taxon>Botryobasidiaceae</taxon>
        <taxon>Botryobasidium</taxon>
    </lineage>
</organism>
<feature type="compositionally biased region" description="Polar residues" evidence="1">
    <location>
        <begin position="64"/>
        <end position="84"/>
    </location>
</feature>
<keyword evidence="3" id="KW-1185">Reference proteome</keyword>
<protein>
    <submittedName>
        <fullName evidence="2">Uncharacterized protein</fullName>
    </submittedName>
</protein>
<dbReference type="Proteomes" id="UP000027195">
    <property type="component" value="Unassembled WGS sequence"/>
</dbReference>
<reference evidence="3" key="1">
    <citation type="journal article" date="2014" name="Proc. Natl. Acad. Sci. U.S.A.">
        <title>Extensive sampling of basidiomycete genomes demonstrates inadequacy of the white-rot/brown-rot paradigm for wood decay fungi.</title>
        <authorList>
            <person name="Riley R."/>
            <person name="Salamov A.A."/>
            <person name="Brown D.W."/>
            <person name="Nagy L.G."/>
            <person name="Floudas D."/>
            <person name="Held B.W."/>
            <person name="Levasseur A."/>
            <person name="Lombard V."/>
            <person name="Morin E."/>
            <person name="Otillar R."/>
            <person name="Lindquist E.A."/>
            <person name="Sun H."/>
            <person name="LaButti K.M."/>
            <person name="Schmutz J."/>
            <person name="Jabbour D."/>
            <person name="Luo H."/>
            <person name="Baker S.E."/>
            <person name="Pisabarro A.G."/>
            <person name="Walton J.D."/>
            <person name="Blanchette R.A."/>
            <person name="Henrissat B."/>
            <person name="Martin F."/>
            <person name="Cullen D."/>
            <person name="Hibbett D.S."/>
            <person name="Grigoriev I.V."/>
        </authorList>
    </citation>
    <scope>NUCLEOTIDE SEQUENCE [LARGE SCALE GENOMIC DNA]</scope>
    <source>
        <strain evidence="3">FD-172 SS1</strain>
    </source>
</reference>
<proteinExistence type="predicted"/>
<dbReference type="EMBL" id="KL198075">
    <property type="protein sequence ID" value="KDQ09739.1"/>
    <property type="molecule type" value="Genomic_DNA"/>
</dbReference>